<dbReference type="InterPro" id="IPR024079">
    <property type="entry name" value="MetalloPept_cat_dom_sf"/>
</dbReference>
<sequence>MAWPIVALAGTPDSIGAEYGHHLLRRWYGVQPWDQTAEKDPRRITPCPITCQNPVEQPVRYCFRDKRSAKNLGEIVDKAVVGWSHAMVHSALRIQLDPGTGGDPEITCADERVAKDALVISDETRDGDEDYNLGPDCPTAATLGYQFIPEGRPTLPFRHRLRFCGYLADNEHRTKESAVRQMMHELGHVIGLAHEHQRPDRDEHIKFMCKRLWGYDEALEAAMKDEQGMMYDSEDESDDEETRVLKICNYPYYAKAYFPQALDYIRGDRFRGDEEEQIWKNRQFSDKFDFDSIMIYSSSDLAKEEEKRPMVRRSDRSDFYMGGSPDDDKVSISAGDIARVAQLYDNGTPECKQAQDGGNWGPVKITIRDVVEERVMPPWMGKRDEL</sequence>
<dbReference type="Gene3D" id="3.40.390.10">
    <property type="entry name" value="Collagenase (Catalytic Domain)"/>
    <property type="match status" value="1"/>
</dbReference>
<keyword evidence="1" id="KW-0479">Metal-binding</keyword>
<evidence type="ECO:0000313" key="4">
    <source>
        <dbReference type="Proteomes" id="UP001305779"/>
    </source>
</evidence>
<keyword evidence="1" id="KW-0482">Metalloprotease</keyword>
<reference evidence="3 4" key="1">
    <citation type="journal article" date="2023" name="G3 (Bethesda)">
        <title>A chromosome-level genome assembly of Zasmidium syzygii isolated from banana leaves.</title>
        <authorList>
            <person name="van Westerhoven A.C."/>
            <person name="Mehrabi R."/>
            <person name="Talebi R."/>
            <person name="Steentjes M.B.F."/>
            <person name="Corcolon B."/>
            <person name="Chong P.A."/>
            <person name="Kema G.H.J."/>
            <person name="Seidl M.F."/>
        </authorList>
    </citation>
    <scope>NUCLEOTIDE SEQUENCE [LARGE SCALE GENOMIC DNA]</scope>
    <source>
        <strain evidence="3 4">P124</strain>
    </source>
</reference>
<keyword evidence="1" id="KW-0378">Hydrolase</keyword>
<dbReference type="EMBL" id="JAXOVC010000002">
    <property type="protein sequence ID" value="KAK4505332.1"/>
    <property type="molecule type" value="Genomic_DNA"/>
</dbReference>
<dbReference type="PANTHER" id="PTHR10127">
    <property type="entry name" value="DISCOIDIN, CUB, EGF, LAMININ , AND ZINC METALLOPROTEASE DOMAIN CONTAINING"/>
    <property type="match status" value="1"/>
</dbReference>
<dbReference type="PANTHER" id="PTHR10127:SF850">
    <property type="entry name" value="METALLOENDOPEPTIDASE"/>
    <property type="match status" value="1"/>
</dbReference>
<gene>
    <name evidence="3" type="ORF">PRZ48_003295</name>
</gene>
<dbReference type="PRINTS" id="PR00480">
    <property type="entry name" value="ASTACIN"/>
</dbReference>
<dbReference type="Pfam" id="PF01400">
    <property type="entry name" value="Astacin"/>
    <property type="match status" value="1"/>
</dbReference>
<dbReference type="InterPro" id="IPR001506">
    <property type="entry name" value="Peptidase_M12A"/>
</dbReference>
<feature type="domain" description="Peptidase M12A" evidence="2">
    <location>
        <begin position="182"/>
        <end position="212"/>
    </location>
</feature>
<keyword evidence="4" id="KW-1185">Reference proteome</keyword>
<evidence type="ECO:0000259" key="2">
    <source>
        <dbReference type="Pfam" id="PF01400"/>
    </source>
</evidence>
<dbReference type="EC" id="3.4.24.-" evidence="1"/>
<protein>
    <recommendedName>
        <fullName evidence="1">Metalloendopeptidase</fullName>
        <ecNumber evidence="1">3.4.24.-</ecNumber>
    </recommendedName>
</protein>
<comment type="cofactor">
    <cofactor evidence="1">
        <name>Zn(2+)</name>
        <dbReference type="ChEBI" id="CHEBI:29105"/>
    </cofactor>
    <text evidence="1">Binds 1 zinc ion per subunit.</text>
</comment>
<evidence type="ECO:0000256" key="1">
    <source>
        <dbReference type="RuleBase" id="RU361183"/>
    </source>
</evidence>
<organism evidence="3 4">
    <name type="scientific">Zasmidium cellare</name>
    <name type="common">Wine cellar mold</name>
    <name type="synonym">Racodium cellare</name>
    <dbReference type="NCBI Taxonomy" id="395010"/>
    <lineage>
        <taxon>Eukaryota</taxon>
        <taxon>Fungi</taxon>
        <taxon>Dikarya</taxon>
        <taxon>Ascomycota</taxon>
        <taxon>Pezizomycotina</taxon>
        <taxon>Dothideomycetes</taxon>
        <taxon>Dothideomycetidae</taxon>
        <taxon>Mycosphaerellales</taxon>
        <taxon>Mycosphaerellaceae</taxon>
        <taxon>Zasmidium</taxon>
    </lineage>
</organism>
<name>A0ABR0EUQ7_ZASCE</name>
<keyword evidence="1" id="KW-0862">Zinc</keyword>
<dbReference type="Proteomes" id="UP001305779">
    <property type="component" value="Unassembled WGS sequence"/>
</dbReference>
<proteinExistence type="predicted"/>
<keyword evidence="1" id="KW-0645">Protease</keyword>
<evidence type="ECO:0000313" key="3">
    <source>
        <dbReference type="EMBL" id="KAK4505332.1"/>
    </source>
</evidence>
<accession>A0ABR0EUQ7</accession>
<comment type="caution">
    <text evidence="3">The sequence shown here is derived from an EMBL/GenBank/DDBJ whole genome shotgun (WGS) entry which is preliminary data.</text>
</comment>
<dbReference type="SUPFAM" id="SSF55486">
    <property type="entry name" value="Metalloproteases ('zincins'), catalytic domain"/>
    <property type="match status" value="1"/>
</dbReference>